<dbReference type="InterPro" id="IPR037120">
    <property type="entry name" value="Haem_peroxidase_sf_animal"/>
</dbReference>
<dbReference type="EMBL" id="JABSTV010001250">
    <property type="protein sequence ID" value="KAH7957363.1"/>
    <property type="molecule type" value="Genomic_DNA"/>
</dbReference>
<keyword evidence="5" id="KW-0349">Heme</keyword>
<accession>A0A9D4PZR3</accession>
<dbReference type="FunFam" id="1.10.640.10:FF:000003">
    <property type="entry name" value="chorion peroxidase"/>
    <property type="match status" value="1"/>
</dbReference>
<gene>
    <name evidence="6" type="ORF">HPB52_018133</name>
</gene>
<keyword evidence="4" id="KW-0732">Signal</keyword>
<dbReference type="InterPro" id="IPR019791">
    <property type="entry name" value="Haem_peroxidase_animal"/>
</dbReference>
<protein>
    <recommendedName>
        <fullName evidence="8">Peroxinectin</fullName>
    </recommendedName>
</protein>
<dbReference type="GO" id="GO:0046872">
    <property type="term" value="F:metal ion binding"/>
    <property type="evidence" value="ECO:0007669"/>
    <property type="project" value="UniProtKB-KW"/>
</dbReference>
<dbReference type="GO" id="GO:0020037">
    <property type="term" value="F:heme binding"/>
    <property type="evidence" value="ECO:0007669"/>
    <property type="project" value="InterPro"/>
</dbReference>
<comment type="subcellular location">
    <subcellularLocation>
        <location evidence="1">Secreted</location>
    </subcellularLocation>
</comment>
<proteinExistence type="predicted"/>
<reference evidence="6" key="1">
    <citation type="journal article" date="2020" name="Cell">
        <title>Large-Scale Comparative Analyses of Tick Genomes Elucidate Their Genetic Diversity and Vector Capacities.</title>
        <authorList>
            <consortium name="Tick Genome and Microbiome Consortium (TIGMIC)"/>
            <person name="Jia N."/>
            <person name="Wang J."/>
            <person name="Shi W."/>
            <person name="Du L."/>
            <person name="Sun Y."/>
            <person name="Zhan W."/>
            <person name="Jiang J.F."/>
            <person name="Wang Q."/>
            <person name="Zhang B."/>
            <person name="Ji P."/>
            <person name="Bell-Sakyi L."/>
            <person name="Cui X.M."/>
            <person name="Yuan T.T."/>
            <person name="Jiang B.G."/>
            <person name="Yang W.F."/>
            <person name="Lam T.T."/>
            <person name="Chang Q.C."/>
            <person name="Ding S.J."/>
            <person name="Wang X.J."/>
            <person name="Zhu J.G."/>
            <person name="Ruan X.D."/>
            <person name="Zhao L."/>
            <person name="Wei J.T."/>
            <person name="Ye R.Z."/>
            <person name="Que T.C."/>
            <person name="Du C.H."/>
            <person name="Zhou Y.H."/>
            <person name="Cheng J.X."/>
            <person name="Dai P.F."/>
            <person name="Guo W.B."/>
            <person name="Han X.H."/>
            <person name="Huang E.J."/>
            <person name="Li L.F."/>
            <person name="Wei W."/>
            <person name="Gao Y.C."/>
            <person name="Liu J.Z."/>
            <person name="Shao H.Z."/>
            <person name="Wang X."/>
            <person name="Wang C.C."/>
            <person name="Yang T.C."/>
            <person name="Huo Q.B."/>
            <person name="Li W."/>
            <person name="Chen H.Y."/>
            <person name="Chen S.E."/>
            <person name="Zhou L.G."/>
            <person name="Ni X.B."/>
            <person name="Tian J.H."/>
            <person name="Sheng Y."/>
            <person name="Liu T."/>
            <person name="Pan Y.S."/>
            <person name="Xia L.Y."/>
            <person name="Li J."/>
            <person name="Zhao F."/>
            <person name="Cao W.C."/>
        </authorList>
    </citation>
    <scope>NUCLEOTIDE SEQUENCE</scope>
    <source>
        <strain evidence="6">Rsan-2018</strain>
    </source>
</reference>
<dbReference type="CDD" id="cd09823">
    <property type="entry name" value="peroxinectin_like"/>
    <property type="match status" value="1"/>
</dbReference>
<dbReference type="VEuPathDB" id="VectorBase:RSAN_049439"/>
<dbReference type="InterPro" id="IPR010255">
    <property type="entry name" value="Haem_peroxidase_sf"/>
</dbReference>
<dbReference type="GO" id="GO:0006979">
    <property type="term" value="P:response to oxidative stress"/>
    <property type="evidence" value="ECO:0007669"/>
    <property type="project" value="InterPro"/>
</dbReference>
<dbReference type="Pfam" id="PF03098">
    <property type="entry name" value="An_peroxidase"/>
    <property type="match status" value="1"/>
</dbReference>
<name>A0A9D4PZR3_RHISA</name>
<keyword evidence="3" id="KW-0560">Oxidoreductase</keyword>
<keyword evidence="5" id="KW-0408">Iron</keyword>
<evidence type="ECO:0000256" key="1">
    <source>
        <dbReference type="ARBA" id="ARBA00004613"/>
    </source>
</evidence>
<dbReference type="PRINTS" id="PR00457">
    <property type="entry name" value="ANPEROXIDASE"/>
</dbReference>
<dbReference type="SUPFAM" id="SSF48113">
    <property type="entry name" value="Heme-dependent peroxidases"/>
    <property type="match status" value="1"/>
</dbReference>
<keyword evidence="3" id="KW-0575">Peroxidase</keyword>
<reference evidence="6" key="2">
    <citation type="submission" date="2021-09" db="EMBL/GenBank/DDBJ databases">
        <authorList>
            <person name="Jia N."/>
            <person name="Wang J."/>
            <person name="Shi W."/>
            <person name="Du L."/>
            <person name="Sun Y."/>
            <person name="Zhan W."/>
            <person name="Jiang J."/>
            <person name="Wang Q."/>
            <person name="Zhang B."/>
            <person name="Ji P."/>
            <person name="Sakyi L.B."/>
            <person name="Cui X."/>
            <person name="Yuan T."/>
            <person name="Jiang B."/>
            <person name="Yang W."/>
            <person name="Lam T.T.-Y."/>
            <person name="Chang Q."/>
            <person name="Ding S."/>
            <person name="Wang X."/>
            <person name="Zhu J."/>
            <person name="Ruan X."/>
            <person name="Zhao L."/>
            <person name="Wei J."/>
            <person name="Que T."/>
            <person name="Du C."/>
            <person name="Cheng J."/>
            <person name="Dai P."/>
            <person name="Han X."/>
            <person name="Huang E."/>
            <person name="Gao Y."/>
            <person name="Liu J."/>
            <person name="Shao H."/>
            <person name="Ye R."/>
            <person name="Li L."/>
            <person name="Wei W."/>
            <person name="Wang X."/>
            <person name="Wang C."/>
            <person name="Huo Q."/>
            <person name="Li W."/>
            <person name="Guo W."/>
            <person name="Chen H."/>
            <person name="Chen S."/>
            <person name="Zhou L."/>
            <person name="Zhou L."/>
            <person name="Ni X."/>
            <person name="Tian J."/>
            <person name="Zhou Y."/>
            <person name="Sheng Y."/>
            <person name="Liu T."/>
            <person name="Pan Y."/>
            <person name="Xia L."/>
            <person name="Li J."/>
            <person name="Zhao F."/>
            <person name="Cao W."/>
        </authorList>
    </citation>
    <scope>NUCLEOTIDE SEQUENCE</scope>
    <source>
        <strain evidence="6">Rsan-2018</strain>
        <tissue evidence="6">Larvae</tissue>
    </source>
</reference>
<evidence type="ECO:0000313" key="6">
    <source>
        <dbReference type="EMBL" id="KAH7957363.1"/>
    </source>
</evidence>
<keyword evidence="5" id="KW-0479">Metal-binding</keyword>
<dbReference type="GO" id="GO:0005576">
    <property type="term" value="C:extracellular region"/>
    <property type="evidence" value="ECO:0007669"/>
    <property type="project" value="UniProtKB-SubCell"/>
</dbReference>
<keyword evidence="2" id="KW-0964">Secreted</keyword>
<evidence type="ECO:0008006" key="8">
    <source>
        <dbReference type="Google" id="ProtNLM"/>
    </source>
</evidence>
<dbReference type="AlphaFoldDB" id="A0A9D4PZR3"/>
<dbReference type="PANTHER" id="PTHR11475">
    <property type="entry name" value="OXIDASE/PEROXIDASE"/>
    <property type="match status" value="1"/>
</dbReference>
<evidence type="ECO:0000313" key="7">
    <source>
        <dbReference type="Proteomes" id="UP000821837"/>
    </source>
</evidence>
<organism evidence="6 7">
    <name type="scientific">Rhipicephalus sanguineus</name>
    <name type="common">Brown dog tick</name>
    <name type="synonym">Ixodes sanguineus</name>
    <dbReference type="NCBI Taxonomy" id="34632"/>
    <lineage>
        <taxon>Eukaryota</taxon>
        <taxon>Metazoa</taxon>
        <taxon>Ecdysozoa</taxon>
        <taxon>Arthropoda</taxon>
        <taxon>Chelicerata</taxon>
        <taxon>Arachnida</taxon>
        <taxon>Acari</taxon>
        <taxon>Parasitiformes</taxon>
        <taxon>Ixodida</taxon>
        <taxon>Ixodoidea</taxon>
        <taxon>Ixodidae</taxon>
        <taxon>Rhipicephalinae</taxon>
        <taxon>Rhipicephalus</taxon>
        <taxon>Rhipicephalus</taxon>
    </lineage>
</organism>
<dbReference type="Gene3D" id="1.10.640.10">
    <property type="entry name" value="Haem peroxidase domain superfamily, animal type"/>
    <property type="match status" value="1"/>
</dbReference>
<dbReference type="Proteomes" id="UP000821837">
    <property type="component" value="Unassembled WGS sequence"/>
</dbReference>
<dbReference type="PANTHER" id="PTHR11475:SF134">
    <property type="entry name" value="LD42267P"/>
    <property type="match status" value="1"/>
</dbReference>
<dbReference type="PROSITE" id="PS50292">
    <property type="entry name" value="PEROXIDASE_3"/>
    <property type="match status" value="1"/>
</dbReference>
<comment type="caution">
    <text evidence="6">The sequence shown here is derived from an EMBL/GenBank/DDBJ whole genome shotgun (WGS) entry which is preliminary data.</text>
</comment>
<dbReference type="GO" id="GO:0004601">
    <property type="term" value="F:peroxidase activity"/>
    <property type="evidence" value="ECO:0007669"/>
    <property type="project" value="UniProtKB-KW"/>
</dbReference>
<evidence type="ECO:0000256" key="4">
    <source>
        <dbReference type="ARBA" id="ARBA00022729"/>
    </source>
</evidence>
<evidence type="ECO:0000256" key="3">
    <source>
        <dbReference type="ARBA" id="ARBA00022559"/>
    </source>
</evidence>
<keyword evidence="7" id="KW-1185">Reference proteome</keyword>
<evidence type="ECO:0000256" key="2">
    <source>
        <dbReference type="ARBA" id="ARBA00022525"/>
    </source>
</evidence>
<evidence type="ECO:0000256" key="5">
    <source>
        <dbReference type="PIRSR" id="PIRSR619791-2"/>
    </source>
</evidence>
<sequence length="613" mass="69164">MVVPVRPGHGRPRKLDKEQKRLLPVRCNPNARYRTHDGSCNNLRYPCWGRAGESYGRLLKPDYGNGMWTSRKGAYGRKLPNPRLVSMALSGTSWQSSDTEYSYHSDLIVHFGQLLAHDLTSSATFTTAQVVDGKVTKAPPKCCGKGVKPHPECCHITMDHKDEFYPMGHCMDMVRSSAYNSSRTACPRNSPGDYREQINEVTSFLDGSVVYGSSEEESKKLRSDDGKGAKMKVDKSSLYIPKGLLPRKSEGDCNSYMPGCDKQCFMAGDQRASLTPVIASLQTLLVREHNHIADELKKKGWPDEKVYNVARKMVGACLQVITYKEYLPHVLGPGIMEDYRLSIPTPHYYYNATLNPSLLNPYATAANRVSHAAVGTKFHREGQKCFHTTRVSYDLNTLDDFCKPKTDPVRALIMGAAYHNMQHQDTVYSKEITRFLFANPPNQFGKDLLSLDVNRGRDHGLPSYLHYRVLCGLKPVYSFDDFKKESKSYDAVNRLKAVYGNYFEDLDLIAGLALETPVHGSFYGPTTLCILGEEYYRIKYADRFWFENLYHPGAFSKEQVQDIAKVTLATLICRNTDVEYVQPNVFKMAGAGNAKVSCKTILAKTDYDYNLYK</sequence>
<feature type="binding site" description="axial binding residue" evidence="5">
    <location>
        <position position="371"/>
    </location>
    <ligand>
        <name>heme b</name>
        <dbReference type="ChEBI" id="CHEBI:60344"/>
    </ligand>
    <ligandPart>
        <name>Fe</name>
        <dbReference type="ChEBI" id="CHEBI:18248"/>
    </ligandPart>
</feature>